<accession>A0AAW3V103</accession>
<sequence>MMTVIETMSEGAVRRGREYQSTEEDFAGIVKVTEVGSGLVHYTGDAEGFAVLSEFIRAYRPYRRSKN</sequence>
<comment type="caution">
    <text evidence="1">The sequence shown here is derived from an EMBL/GenBank/DDBJ whole genome shotgun (WGS) entry which is preliminary data.</text>
</comment>
<organism evidence="1 2">
    <name type="scientific">Paraburkholderia fungorum</name>
    <dbReference type="NCBI Taxonomy" id="134537"/>
    <lineage>
        <taxon>Bacteria</taxon>
        <taxon>Pseudomonadati</taxon>
        <taxon>Pseudomonadota</taxon>
        <taxon>Betaproteobacteria</taxon>
        <taxon>Burkholderiales</taxon>
        <taxon>Burkholderiaceae</taxon>
        <taxon>Paraburkholderia</taxon>
    </lineage>
</organism>
<proteinExistence type="predicted"/>
<dbReference type="AlphaFoldDB" id="A0AAW3V103"/>
<evidence type="ECO:0000313" key="1">
    <source>
        <dbReference type="EMBL" id="MBB6204508.1"/>
    </source>
</evidence>
<name>A0AAW3V103_9BURK</name>
<gene>
    <name evidence="1" type="ORF">GGD69_005402</name>
</gene>
<protein>
    <submittedName>
        <fullName evidence="1">Uncharacterized protein</fullName>
    </submittedName>
</protein>
<evidence type="ECO:0000313" key="2">
    <source>
        <dbReference type="Proteomes" id="UP000518681"/>
    </source>
</evidence>
<dbReference type="Proteomes" id="UP000518681">
    <property type="component" value="Unassembled WGS sequence"/>
</dbReference>
<reference evidence="1 2" key="1">
    <citation type="submission" date="2020-08" db="EMBL/GenBank/DDBJ databases">
        <title>Genomic Encyclopedia of Type Strains, Phase IV (KMG-V): Genome sequencing to study the core and pangenomes of soil and plant-associated prokaryotes.</title>
        <authorList>
            <person name="Whitman W."/>
        </authorList>
    </citation>
    <scope>NUCLEOTIDE SEQUENCE [LARGE SCALE GENOMIC DNA]</scope>
    <source>
        <strain evidence="1 2">SEMIA 4013</strain>
    </source>
</reference>
<dbReference type="EMBL" id="JACIIK010000009">
    <property type="protein sequence ID" value="MBB6204508.1"/>
    <property type="molecule type" value="Genomic_DNA"/>
</dbReference>